<protein>
    <submittedName>
        <fullName evidence="2">Uncharacterized protein</fullName>
    </submittedName>
</protein>
<dbReference type="GeneID" id="86195405"/>
<dbReference type="OrthoDB" id="2066298at2"/>
<gene>
    <name evidence="2" type="ORF">KGMB03357_07270</name>
</gene>
<keyword evidence="3" id="KW-1185">Reference proteome</keyword>
<dbReference type="AlphaFoldDB" id="A0A401LBY0"/>
<name>A0A401LBY0_9FIRM</name>
<evidence type="ECO:0000313" key="2">
    <source>
        <dbReference type="EMBL" id="GCB29066.1"/>
    </source>
</evidence>
<accession>A0A401LBY0</accession>
<dbReference type="Proteomes" id="UP000287361">
    <property type="component" value="Unassembled WGS sequence"/>
</dbReference>
<dbReference type="EMBL" id="BHVZ01000001">
    <property type="protein sequence ID" value="GCB29066.1"/>
    <property type="molecule type" value="Genomic_DNA"/>
</dbReference>
<evidence type="ECO:0000313" key="3">
    <source>
        <dbReference type="Proteomes" id="UP000287361"/>
    </source>
</evidence>
<evidence type="ECO:0000256" key="1">
    <source>
        <dbReference type="SAM" id="MobiDB-lite"/>
    </source>
</evidence>
<reference evidence="2 3" key="1">
    <citation type="submission" date="2018-10" db="EMBL/GenBank/DDBJ databases">
        <title>Draft Genome Sequence of Anaerotignum sp. KCTC 15736.</title>
        <authorList>
            <person name="Choi S.H."/>
            <person name="Kim J.S."/>
            <person name="Kang S.W."/>
            <person name="Lee J.S."/>
            <person name="Park S.H."/>
        </authorList>
    </citation>
    <scope>NUCLEOTIDE SEQUENCE [LARGE SCALE GENOMIC DNA]</scope>
    <source>
        <strain evidence="2 3">KCTC 15736</strain>
    </source>
</reference>
<organism evidence="2 3">
    <name type="scientific">Anaerotignum faecicola</name>
    <dbReference type="NCBI Taxonomy" id="2358141"/>
    <lineage>
        <taxon>Bacteria</taxon>
        <taxon>Bacillati</taxon>
        <taxon>Bacillota</taxon>
        <taxon>Clostridia</taxon>
        <taxon>Lachnospirales</taxon>
        <taxon>Anaerotignaceae</taxon>
        <taxon>Anaerotignum</taxon>
    </lineage>
</organism>
<comment type="caution">
    <text evidence="2">The sequence shown here is derived from an EMBL/GenBank/DDBJ whole genome shotgun (WGS) entry which is preliminary data.</text>
</comment>
<feature type="region of interest" description="Disordered" evidence="1">
    <location>
        <begin position="25"/>
        <end position="47"/>
    </location>
</feature>
<dbReference type="RefSeq" id="WP_160117311.1">
    <property type="nucleotide sequence ID" value="NZ_DAVZTY010000012.1"/>
</dbReference>
<proteinExistence type="predicted"/>
<sequence>MNEREHWQRFLQTGQVADYLRYRRQAEKESQNPRRRIEEASRYKHFY</sequence>